<dbReference type="InterPro" id="IPR007833">
    <property type="entry name" value="Capsule_polysaccharide_synth"/>
</dbReference>
<dbReference type="STRING" id="1114924.SAMN05216258_107145"/>
<dbReference type="EMBL" id="FOQH01000007">
    <property type="protein sequence ID" value="SFI49368.1"/>
    <property type="molecule type" value="Genomic_DNA"/>
</dbReference>
<accession>A0A1I3IN11</accession>
<dbReference type="OrthoDB" id="543755at2"/>
<evidence type="ECO:0000313" key="3">
    <source>
        <dbReference type="Proteomes" id="UP000199377"/>
    </source>
</evidence>
<name>A0A1I3IN11_9RHOB</name>
<evidence type="ECO:0000313" key="2">
    <source>
        <dbReference type="EMBL" id="SFI49368.1"/>
    </source>
</evidence>
<dbReference type="GO" id="GO:0015774">
    <property type="term" value="P:polysaccharide transport"/>
    <property type="evidence" value="ECO:0007669"/>
    <property type="project" value="InterPro"/>
</dbReference>
<proteinExistence type="predicted"/>
<dbReference type="RefSeq" id="WP_092861129.1">
    <property type="nucleotide sequence ID" value="NZ_FOQH01000007.1"/>
</dbReference>
<reference evidence="2 3" key="1">
    <citation type="submission" date="2016-10" db="EMBL/GenBank/DDBJ databases">
        <authorList>
            <person name="de Groot N.N."/>
        </authorList>
    </citation>
    <scope>NUCLEOTIDE SEQUENCE [LARGE SCALE GENOMIC DNA]</scope>
    <source>
        <strain evidence="2 3">CGMCC 1.11030</strain>
    </source>
</reference>
<keyword evidence="3" id="KW-1185">Reference proteome</keyword>
<dbReference type="Proteomes" id="UP000199377">
    <property type="component" value="Unassembled WGS sequence"/>
</dbReference>
<dbReference type="Pfam" id="PF05159">
    <property type="entry name" value="Capsule_synth"/>
    <property type="match status" value="2"/>
</dbReference>
<dbReference type="AlphaFoldDB" id="A0A1I3IN11"/>
<feature type="region of interest" description="Disordered" evidence="1">
    <location>
        <begin position="1"/>
        <end position="34"/>
    </location>
</feature>
<gene>
    <name evidence="2" type="ORF">SAMN05216258_107145</name>
</gene>
<organism evidence="2 3">
    <name type="scientific">Albimonas pacifica</name>
    <dbReference type="NCBI Taxonomy" id="1114924"/>
    <lineage>
        <taxon>Bacteria</taxon>
        <taxon>Pseudomonadati</taxon>
        <taxon>Pseudomonadota</taxon>
        <taxon>Alphaproteobacteria</taxon>
        <taxon>Rhodobacterales</taxon>
        <taxon>Paracoccaceae</taxon>
        <taxon>Albimonas</taxon>
    </lineage>
</organism>
<protein>
    <submittedName>
        <fullName evidence="2">Capsule polysaccharide biosynthesis protein</fullName>
    </submittedName>
</protein>
<dbReference type="GO" id="GO:0000271">
    <property type="term" value="P:polysaccharide biosynthetic process"/>
    <property type="evidence" value="ECO:0007669"/>
    <property type="project" value="InterPro"/>
</dbReference>
<feature type="compositionally biased region" description="Low complexity" evidence="1">
    <location>
        <begin position="1"/>
        <end position="14"/>
    </location>
</feature>
<evidence type="ECO:0000256" key="1">
    <source>
        <dbReference type="SAM" id="MobiDB-lite"/>
    </source>
</evidence>
<dbReference type="CDD" id="cd16439">
    <property type="entry name" value="beta_Kdo_transferase_KpsC_2"/>
    <property type="match status" value="1"/>
</dbReference>
<sequence length="594" mass="63708">MARTPASGPRRAGGAHAGHDDHGGGGPRQGPSRARLRRALRTLTGGRGATRFVHWADAPAPGTALPWLLPAALPGHPPVALGLGEAPARSPEATAELAARIAADLTWWPAAISTAARPETLVDLRDADAADAESLLAMAEARAPAADTVVLAHGGEGEAAARRRGLPVVRRVAEVCPSRLDRVVASHGALAHRAAVGGRLGLTLAGEADPAPWLSRARFVDPWRGLAAPAAEALDALALLRAAAQRNDRRTVTLGFSRWKRRNADPFLTGPEGRPAHVGGLRNAVQVALATRARLAVWGMRDASEAEAAGVEVIRLEDGFVRSVGLGLRHAPPCSLAVDRLGLYFDATRPTDLEALMREAEIPEPLLERASALRRRLIELGITKYNLARSAPLPQTSRRKILVPGQVEGDQSLRFGSPEVQQNAELLRRVRARHPEAFILYKPHPDVLTGLRPGAVDEATLAACADAVATESAAEACLEWADRVECMTSLMGFEALLRDLPVTTFGRPFYAGWGLTETPFDPAFSRGRTLSIDALAACALILYPRYVDPVTRLPAPPEKVLEWLHAERDYVKTPRGRAREAWRGLASRALNLLR</sequence>